<dbReference type="OrthoDB" id="9775281at2"/>
<dbReference type="STRING" id="592015.HMPREF1705_03641"/>
<keyword evidence="5" id="KW-1003">Cell membrane</keyword>
<dbReference type="Pfam" id="PF13632">
    <property type="entry name" value="Glyco_trans_2_3"/>
    <property type="match status" value="1"/>
</dbReference>
<dbReference type="NCBIfam" id="NF003962">
    <property type="entry name" value="PRK05454.2-5"/>
    <property type="match status" value="1"/>
</dbReference>
<sequence length="796" mass="91009">MAALALTFTKRVLNYIWILGVTTTRSLEIAIEFLHQIPSKGNSTFRMFDDLIAKLKGDLEEEPSLVDRPRWPKLKEKILPLLLNKGYGGIASAPPVNRSSMVPRDFMVKFGNLFETSKNGATWEGTANRRRTLLAALVVGSTALSTHFMSLVIQFKDREILGYLMLITFAILFAWISVGFWTALAGLVSILRGVDRYAPSASRRKIDERTKVALVFPIYNEDTGRVFAGIEATYRSLEKTGMLKHYDFYILSDSNDPNAWVSEEMAWAEWRERLNAEGKLFYRRRTRNIKKKSGNIADFCRRWGKNYKYMVVFDADSVMSGNILTEMTSIMEANPRLGILQSAPKAVGRRSLYGRIQQFASYIYGPIFAAGLSFWQLGDAQYWGHNAIIRVKPFMENCALPRLPGDPPLGGEILSHDFVEAALMRRAGYEVWLSYDLEGSYEETPPTLLEELSRDRRWCQGNLQHLRLFLLKGIIPAHRFLFLNGVMIYGSGLLWFCFIFMSSLQALLDVWVEPVYFPSEYALFPEWPVWYPGWALFLFIVTIVLLFLPKLFGLLLVMAKGRPELFGGKIRLTLSVLLETLFSVLFAPIKMLFHSKFLFFTLLGQKVGWGPQERSDIGIAWKDALKFHWSNMVIGLLWGAIVGMVNPSFCVWLLPILISFVLSVFLSVWTSRPSVGERFRKAGLFLTPQEVDPSPEMMTLNEVMSDPPAWLEWGFKSALFDPWVNALHRGLLRKNFKAPSNLTEKTLSGETENLNNKETMAVLSSPELLFDLHKAIWKSSEDRFTDEWRDRLSFFL</sequence>
<organism evidence="14 15">
    <name type="scientific">Acetomicrobium hydrogeniformans ATCC BAA-1850</name>
    <dbReference type="NCBI Taxonomy" id="592015"/>
    <lineage>
        <taxon>Bacteria</taxon>
        <taxon>Thermotogati</taxon>
        <taxon>Synergistota</taxon>
        <taxon>Synergistia</taxon>
        <taxon>Synergistales</taxon>
        <taxon>Acetomicrobiaceae</taxon>
        <taxon>Acetomicrobium</taxon>
    </lineage>
</organism>
<dbReference type="GO" id="GO:0005886">
    <property type="term" value="C:plasma membrane"/>
    <property type="evidence" value="ECO:0007669"/>
    <property type="project" value="UniProtKB-SubCell"/>
</dbReference>
<keyword evidence="15" id="KW-1185">Reference proteome</keyword>
<dbReference type="eggNOG" id="COG2943">
    <property type="taxonomic scope" value="Bacteria"/>
</dbReference>
<evidence type="ECO:0000256" key="2">
    <source>
        <dbReference type="ARBA" id="ARBA00005001"/>
    </source>
</evidence>
<keyword evidence="9 12" id="KW-0812">Transmembrane</keyword>
<dbReference type="Proteomes" id="UP000005273">
    <property type="component" value="Unassembled WGS sequence"/>
</dbReference>
<comment type="caution">
    <text evidence="14">The sequence shown here is derived from an EMBL/GenBank/DDBJ whole genome shotgun (WGS) entry which is preliminary data.</text>
</comment>
<protein>
    <recommendedName>
        <fullName evidence="4">Glucans biosynthesis glucosyltransferase H</fullName>
    </recommendedName>
</protein>
<keyword evidence="7" id="KW-0328">Glycosyltransferase</keyword>
<keyword evidence="10 12" id="KW-1133">Transmembrane helix</keyword>
<dbReference type="CDD" id="cd04191">
    <property type="entry name" value="Glucan_BSP_MdoH"/>
    <property type="match status" value="1"/>
</dbReference>
<comment type="similarity">
    <text evidence="3">Belongs to the glycosyltransferase 2 family. OpgH subfamily.</text>
</comment>
<dbReference type="InterPro" id="IPR050321">
    <property type="entry name" value="Glycosyltr_2/OpgH_subfam"/>
</dbReference>
<evidence type="ECO:0000256" key="6">
    <source>
        <dbReference type="ARBA" id="ARBA00022519"/>
    </source>
</evidence>
<evidence type="ECO:0000256" key="9">
    <source>
        <dbReference type="ARBA" id="ARBA00022692"/>
    </source>
</evidence>
<dbReference type="InterPro" id="IPR029044">
    <property type="entry name" value="Nucleotide-diphossugar_trans"/>
</dbReference>
<accession>A0A0T5XDA6</accession>
<comment type="pathway">
    <text evidence="2">Glycan metabolism; osmoregulated periplasmic glucan (OPG) biosynthesis.</text>
</comment>
<evidence type="ECO:0000259" key="13">
    <source>
        <dbReference type="Pfam" id="PF13632"/>
    </source>
</evidence>
<comment type="subcellular location">
    <subcellularLocation>
        <location evidence="1">Cell inner membrane</location>
        <topology evidence="1">Multi-pass membrane protein</topology>
    </subcellularLocation>
</comment>
<name>A0A0T5XDA6_9BACT</name>
<dbReference type="PANTHER" id="PTHR43867:SF5">
    <property type="entry name" value="GLUCANS BIOSYNTHESIS GLUCOSYLTRANSFERASE H"/>
    <property type="match status" value="1"/>
</dbReference>
<feature type="domain" description="Glycosyltransferase 2-like" evidence="13">
    <location>
        <begin position="311"/>
        <end position="547"/>
    </location>
</feature>
<keyword evidence="6" id="KW-0997">Cell inner membrane</keyword>
<feature type="transmembrane region" description="Helical" evidence="12">
    <location>
        <begin position="636"/>
        <end position="669"/>
    </location>
</feature>
<evidence type="ECO:0000313" key="14">
    <source>
        <dbReference type="EMBL" id="KRT36360.1"/>
    </source>
</evidence>
<dbReference type="InterPro" id="IPR001173">
    <property type="entry name" value="Glyco_trans_2-like"/>
</dbReference>
<feature type="transmembrane region" description="Helical" evidence="12">
    <location>
        <begin position="534"/>
        <end position="558"/>
    </location>
</feature>
<evidence type="ECO:0000256" key="3">
    <source>
        <dbReference type="ARBA" id="ARBA00009337"/>
    </source>
</evidence>
<feature type="transmembrane region" description="Helical" evidence="12">
    <location>
        <begin position="161"/>
        <end position="194"/>
    </location>
</feature>
<evidence type="ECO:0000256" key="12">
    <source>
        <dbReference type="SAM" id="Phobius"/>
    </source>
</evidence>
<dbReference type="RefSeq" id="WP_009200952.1">
    <property type="nucleotide sequence ID" value="NZ_ACJX03000001.1"/>
</dbReference>
<evidence type="ECO:0000256" key="10">
    <source>
        <dbReference type="ARBA" id="ARBA00022989"/>
    </source>
</evidence>
<evidence type="ECO:0000256" key="1">
    <source>
        <dbReference type="ARBA" id="ARBA00004429"/>
    </source>
</evidence>
<evidence type="ECO:0000256" key="5">
    <source>
        <dbReference type="ARBA" id="ARBA00022475"/>
    </source>
</evidence>
<evidence type="ECO:0000313" key="15">
    <source>
        <dbReference type="Proteomes" id="UP000005273"/>
    </source>
</evidence>
<dbReference type="GO" id="GO:0016758">
    <property type="term" value="F:hexosyltransferase activity"/>
    <property type="evidence" value="ECO:0007669"/>
    <property type="project" value="TreeGrafter"/>
</dbReference>
<gene>
    <name evidence="14" type="ORF">HMPREF1705_03641</name>
</gene>
<evidence type="ECO:0000256" key="4">
    <source>
        <dbReference type="ARBA" id="ARBA00020585"/>
    </source>
</evidence>
<proteinExistence type="inferred from homology"/>
<keyword evidence="8 14" id="KW-0808">Transferase</keyword>
<dbReference type="NCBIfam" id="NF003958">
    <property type="entry name" value="PRK05454.2-1"/>
    <property type="match status" value="1"/>
</dbReference>
<feature type="transmembrane region" description="Helical" evidence="12">
    <location>
        <begin position="480"/>
        <end position="501"/>
    </location>
</feature>
<dbReference type="PANTHER" id="PTHR43867">
    <property type="entry name" value="CELLULOSE SYNTHASE CATALYTIC SUBUNIT A [UDP-FORMING]"/>
    <property type="match status" value="1"/>
</dbReference>
<dbReference type="Gene3D" id="3.90.550.10">
    <property type="entry name" value="Spore Coat Polysaccharide Biosynthesis Protein SpsA, Chain A"/>
    <property type="match status" value="1"/>
</dbReference>
<keyword evidence="11 12" id="KW-0472">Membrane</keyword>
<dbReference type="SUPFAM" id="SSF53448">
    <property type="entry name" value="Nucleotide-diphospho-sugar transferases"/>
    <property type="match status" value="1"/>
</dbReference>
<feature type="transmembrane region" description="Helical" evidence="12">
    <location>
        <begin position="133"/>
        <end position="155"/>
    </location>
</feature>
<reference evidence="15" key="1">
    <citation type="submission" date="2012-09" db="EMBL/GenBank/DDBJ databases">
        <authorList>
            <person name="Weinstock G."/>
            <person name="Sodergren E."/>
            <person name="Clifton S."/>
            <person name="Fulton L."/>
            <person name="Fulton B."/>
            <person name="Courtney L."/>
            <person name="Fronick C."/>
            <person name="Harrison M."/>
            <person name="Strong C."/>
            <person name="Farmer C."/>
            <person name="Delehaunty K."/>
            <person name="Markovic C."/>
            <person name="Hall O."/>
            <person name="Minx P."/>
            <person name="Tomlinson C."/>
            <person name="Mitreva M."/>
            <person name="Nelson J."/>
            <person name="Hou S."/>
            <person name="Wollam A."/>
            <person name="Pepin K.H."/>
            <person name="Johnson M."/>
            <person name="Bhonagiri V."/>
            <person name="Nash W.E."/>
            <person name="Suruliraj S."/>
            <person name="Warren W."/>
            <person name="Chinwalla A."/>
            <person name="Mardis E.R."/>
            <person name="Wilson R.K."/>
        </authorList>
    </citation>
    <scope>NUCLEOTIDE SEQUENCE [LARGE SCALE GENOMIC DNA]</scope>
    <source>
        <strain evidence="15">OS1</strain>
    </source>
</reference>
<dbReference type="AlphaFoldDB" id="A0A0T5XDA6"/>
<evidence type="ECO:0000256" key="7">
    <source>
        <dbReference type="ARBA" id="ARBA00022676"/>
    </source>
</evidence>
<evidence type="ECO:0000256" key="11">
    <source>
        <dbReference type="ARBA" id="ARBA00023136"/>
    </source>
</evidence>
<dbReference type="EMBL" id="ACJX03000001">
    <property type="protein sequence ID" value="KRT36360.1"/>
    <property type="molecule type" value="Genomic_DNA"/>
</dbReference>
<evidence type="ECO:0000256" key="8">
    <source>
        <dbReference type="ARBA" id="ARBA00022679"/>
    </source>
</evidence>
<feature type="transmembrane region" description="Helical" evidence="12">
    <location>
        <begin position="570"/>
        <end position="593"/>
    </location>
</feature>